<evidence type="ECO:0000313" key="3">
    <source>
        <dbReference type="EMBL" id="MFC7124492.1"/>
    </source>
</evidence>
<feature type="transmembrane region" description="Helical" evidence="2">
    <location>
        <begin position="87"/>
        <end position="107"/>
    </location>
</feature>
<feature type="region of interest" description="Disordered" evidence="1">
    <location>
        <begin position="1"/>
        <end position="55"/>
    </location>
</feature>
<organism evidence="3 4">
    <name type="scientific">Halovenus rubra</name>
    <dbReference type="NCBI Taxonomy" id="869890"/>
    <lineage>
        <taxon>Archaea</taxon>
        <taxon>Methanobacteriati</taxon>
        <taxon>Methanobacteriota</taxon>
        <taxon>Stenosarchaea group</taxon>
        <taxon>Halobacteria</taxon>
        <taxon>Halobacteriales</taxon>
        <taxon>Haloarculaceae</taxon>
        <taxon>Halovenus</taxon>
    </lineage>
</organism>
<feature type="transmembrane region" description="Helical" evidence="2">
    <location>
        <begin position="113"/>
        <end position="137"/>
    </location>
</feature>
<reference evidence="3 4" key="1">
    <citation type="journal article" date="2014" name="Int. J. Syst. Evol. Microbiol.">
        <title>Complete genome sequence of Corynebacterium casei LMG S-19264T (=DSM 44701T), isolated from a smear-ripened cheese.</title>
        <authorList>
            <consortium name="US DOE Joint Genome Institute (JGI-PGF)"/>
            <person name="Walter F."/>
            <person name="Albersmeier A."/>
            <person name="Kalinowski J."/>
            <person name="Ruckert C."/>
        </authorList>
    </citation>
    <scope>NUCLEOTIDE SEQUENCE [LARGE SCALE GENOMIC DNA]</scope>
    <source>
        <strain evidence="3 4">CGMCC 4.7215</strain>
    </source>
</reference>
<feature type="compositionally biased region" description="Acidic residues" evidence="1">
    <location>
        <begin position="1"/>
        <end position="10"/>
    </location>
</feature>
<proteinExistence type="predicted"/>
<keyword evidence="2" id="KW-1133">Transmembrane helix</keyword>
<sequence length="154" mass="17754">MGEADGPTDDDMTKRDSNRQPAESDEPTSQAQRERQRVTREELRDMEQRLDDFESDINERTVHRDELEHDLKQYIRTRLRRGHATGWGPYLVLLYGTVMTVSAFYFLAGGWAILAMFVIWLSTLGLYTLMVLVGVTVKAVHTPGRILDKVRSLR</sequence>
<gene>
    <name evidence="3" type="ORF">ACFQJ7_00330</name>
</gene>
<dbReference type="Proteomes" id="UP001596414">
    <property type="component" value="Unassembled WGS sequence"/>
</dbReference>
<comment type="caution">
    <text evidence="3">The sequence shown here is derived from an EMBL/GenBank/DDBJ whole genome shotgun (WGS) entry which is preliminary data.</text>
</comment>
<name>A0ABD5X0J1_9EURY</name>
<feature type="compositionally biased region" description="Basic and acidic residues" evidence="1">
    <location>
        <begin position="32"/>
        <end position="55"/>
    </location>
</feature>
<evidence type="ECO:0000313" key="4">
    <source>
        <dbReference type="Proteomes" id="UP001596414"/>
    </source>
</evidence>
<keyword evidence="2" id="KW-0472">Membrane</keyword>
<dbReference type="AlphaFoldDB" id="A0ABD5X0J1"/>
<keyword evidence="2" id="KW-0812">Transmembrane</keyword>
<protein>
    <submittedName>
        <fullName evidence="3">Uncharacterized protein</fullName>
    </submittedName>
</protein>
<accession>A0ABD5X0J1</accession>
<evidence type="ECO:0000256" key="1">
    <source>
        <dbReference type="SAM" id="MobiDB-lite"/>
    </source>
</evidence>
<dbReference type="RefSeq" id="WP_267637792.1">
    <property type="nucleotide sequence ID" value="NZ_JAODIY010000010.1"/>
</dbReference>
<dbReference type="EMBL" id="JBHSZQ010000001">
    <property type="protein sequence ID" value="MFC7124492.1"/>
    <property type="molecule type" value="Genomic_DNA"/>
</dbReference>
<evidence type="ECO:0000256" key="2">
    <source>
        <dbReference type="SAM" id="Phobius"/>
    </source>
</evidence>